<dbReference type="SUPFAM" id="SSF52096">
    <property type="entry name" value="ClpP/crotonase"/>
    <property type="match status" value="1"/>
</dbReference>
<dbReference type="GO" id="GO:0006508">
    <property type="term" value="P:proteolysis"/>
    <property type="evidence" value="ECO:0007669"/>
    <property type="project" value="UniProtKB-KW"/>
</dbReference>
<name>A0A377SXK8_9NEIS</name>
<evidence type="ECO:0000313" key="5">
    <source>
        <dbReference type="Proteomes" id="UP000255108"/>
    </source>
</evidence>
<dbReference type="GO" id="GO:0004175">
    <property type="term" value="F:endopeptidase activity"/>
    <property type="evidence" value="ECO:0007669"/>
    <property type="project" value="TreeGrafter"/>
</dbReference>
<dbReference type="InterPro" id="IPR041613">
    <property type="entry name" value="Pept_S41_N"/>
</dbReference>
<dbReference type="InterPro" id="IPR005151">
    <property type="entry name" value="Tail-specific_protease"/>
</dbReference>
<dbReference type="RefSeq" id="WP_115229947.1">
    <property type="nucleotide sequence ID" value="NZ_CAWOLO010000004.1"/>
</dbReference>
<organism evidence="3 5">
    <name type="scientific">Iodobacter fluviatilis</name>
    <dbReference type="NCBI Taxonomy" id="537"/>
    <lineage>
        <taxon>Bacteria</taxon>
        <taxon>Pseudomonadati</taxon>
        <taxon>Pseudomonadota</taxon>
        <taxon>Betaproteobacteria</taxon>
        <taxon>Neisseriales</taxon>
        <taxon>Chitinibacteraceae</taxon>
        <taxon>Iodobacter</taxon>
    </lineage>
</organism>
<dbReference type="Pfam" id="PF18294">
    <property type="entry name" value="Pept_S41_N"/>
    <property type="match status" value="1"/>
</dbReference>
<dbReference type="CDD" id="cd07561">
    <property type="entry name" value="Peptidase_S41_CPP_like"/>
    <property type="match status" value="1"/>
</dbReference>
<feature type="domain" description="Peptidase S41 N-terminal" evidence="2">
    <location>
        <begin position="75"/>
        <end position="115"/>
    </location>
</feature>
<dbReference type="InterPro" id="IPR029045">
    <property type="entry name" value="ClpP/crotonase-like_dom_sf"/>
</dbReference>
<dbReference type="SUPFAM" id="SSF50156">
    <property type="entry name" value="PDZ domain-like"/>
    <property type="match status" value="1"/>
</dbReference>
<evidence type="ECO:0000259" key="1">
    <source>
        <dbReference type="Pfam" id="PF03572"/>
    </source>
</evidence>
<sequence>MLFNPTTALKKSLKYSYLVLICALSACGGSEEDSSPGAILSSSAYKDMCASPRTGADPYNNNRAYPDRQGSLKDEKNWLRAWVDETYLWYREVPKNLNPDHYASATAYFAALKTPLITASGKEKDHYHFTENTAEYNKQSQSGLELGYGMAYTFIATDVPRRLVVAYVEPNSLAENAGISRGMEIESVDDYDLRTSNNTDALNSGLFPTIAYQRHQFVFKDLNGKKLNKSLTALEVQTTPVQNVKNFLSVKGKVGYLTFNSHNAISESQLINAVTQLKNDNVSDLILDLRYNGGGALYIADELSYMIAGPAQTLGKTFFKLKYNDKTPVDPNNTWPFYSTSGSSGALLPTLNLKQVTILAGSGTCSASEAIINGLRGADVKVNLIGGQTCGKPYGFIPQDNCGTTYFTVQFQGENHKGFGDYADGFSPTCKVDEDFKAALGDKNERLISAALSYNATGQCPANGQTLGQSRSESSAPLRPALREIMTLEKARR</sequence>
<keyword evidence="4" id="KW-0378">Hydrolase</keyword>
<dbReference type="GO" id="GO:0008236">
    <property type="term" value="F:serine-type peptidase activity"/>
    <property type="evidence" value="ECO:0007669"/>
    <property type="project" value="InterPro"/>
</dbReference>
<dbReference type="PANTHER" id="PTHR32060">
    <property type="entry name" value="TAIL-SPECIFIC PROTEASE"/>
    <property type="match status" value="1"/>
</dbReference>
<evidence type="ECO:0000313" key="6">
    <source>
        <dbReference type="Proteomes" id="UP000295794"/>
    </source>
</evidence>
<dbReference type="GO" id="GO:0007165">
    <property type="term" value="P:signal transduction"/>
    <property type="evidence" value="ECO:0007669"/>
    <property type="project" value="TreeGrafter"/>
</dbReference>
<protein>
    <submittedName>
        <fullName evidence="3">C-terminal processing peptidase</fullName>
    </submittedName>
    <submittedName>
        <fullName evidence="4">C-terminal processing protease CtpA/Prc</fullName>
    </submittedName>
</protein>
<keyword evidence="4" id="KW-0645">Protease</keyword>
<feature type="domain" description="Tail specific protease" evidence="1">
    <location>
        <begin position="253"/>
        <end position="392"/>
    </location>
</feature>
<reference evidence="3 5" key="1">
    <citation type="submission" date="2018-06" db="EMBL/GenBank/DDBJ databases">
        <authorList>
            <consortium name="Pathogen Informatics"/>
            <person name="Doyle S."/>
        </authorList>
    </citation>
    <scope>NUCLEOTIDE SEQUENCE [LARGE SCALE GENOMIC DNA]</scope>
    <source>
        <strain evidence="3 5">NCTC11159</strain>
    </source>
</reference>
<dbReference type="Gene3D" id="2.30.42.10">
    <property type="match status" value="1"/>
</dbReference>
<dbReference type="EMBL" id="SMBT01000004">
    <property type="protein sequence ID" value="TCU88222.1"/>
    <property type="molecule type" value="Genomic_DNA"/>
</dbReference>
<evidence type="ECO:0000313" key="4">
    <source>
        <dbReference type="EMBL" id="TCU88222.1"/>
    </source>
</evidence>
<dbReference type="Gene3D" id="3.30.750.170">
    <property type="match status" value="1"/>
</dbReference>
<dbReference type="OrthoDB" id="7168509at2"/>
<reference evidence="4 6" key="2">
    <citation type="submission" date="2019-03" db="EMBL/GenBank/DDBJ databases">
        <title>Genomic Encyclopedia of Type Strains, Phase IV (KMG-IV): sequencing the most valuable type-strain genomes for metagenomic binning, comparative biology and taxonomic classification.</title>
        <authorList>
            <person name="Goeker M."/>
        </authorList>
    </citation>
    <scope>NUCLEOTIDE SEQUENCE [LARGE SCALE GENOMIC DNA]</scope>
    <source>
        <strain evidence="4 6">DSM 3764</strain>
    </source>
</reference>
<dbReference type="Proteomes" id="UP000295794">
    <property type="component" value="Unassembled WGS sequence"/>
</dbReference>
<dbReference type="Pfam" id="PF03572">
    <property type="entry name" value="Peptidase_S41"/>
    <property type="match status" value="1"/>
</dbReference>
<dbReference type="Gene3D" id="3.90.226.10">
    <property type="entry name" value="2-enoyl-CoA Hydratase, Chain A, domain 1"/>
    <property type="match status" value="1"/>
</dbReference>
<evidence type="ECO:0000259" key="2">
    <source>
        <dbReference type="Pfam" id="PF18294"/>
    </source>
</evidence>
<gene>
    <name evidence="4" type="ORF">EV682_104396</name>
    <name evidence="3" type="ORF">NCTC11159_04303</name>
</gene>
<dbReference type="PANTHER" id="PTHR32060:SF30">
    <property type="entry name" value="CARBOXY-TERMINAL PROCESSING PROTEASE CTPA"/>
    <property type="match status" value="1"/>
</dbReference>
<dbReference type="Proteomes" id="UP000255108">
    <property type="component" value="Unassembled WGS sequence"/>
</dbReference>
<keyword evidence="6" id="KW-1185">Reference proteome</keyword>
<evidence type="ECO:0000313" key="3">
    <source>
        <dbReference type="EMBL" id="STR45723.1"/>
    </source>
</evidence>
<dbReference type="InterPro" id="IPR036034">
    <property type="entry name" value="PDZ_sf"/>
</dbReference>
<dbReference type="AlphaFoldDB" id="A0A377SXK8"/>
<dbReference type="GO" id="GO:0030288">
    <property type="term" value="C:outer membrane-bounded periplasmic space"/>
    <property type="evidence" value="ECO:0007669"/>
    <property type="project" value="TreeGrafter"/>
</dbReference>
<accession>A0A377SXK8</accession>
<proteinExistence type="predicted"/>
<dbReference type="EMBL" id="UGHR01000004">
    <property type="protein sequence ID" value="STR45723.1"/>
    <property type="molecule type" value="Genomic_DNA"/>
</dbReference>